<evidence type="ECO:0000256" key="7">
    <source>
        <dbReference type="ARBA" id="ARBA00022777"/>
    </source>
</evidence>
<dbReference type="EC" id="2.7.13.3" evidence="3"/>
<keyword evidence="9" id="KW-0902">Two-component regulatory system</keyword>
<reference evidence="15 16" key="1">
    <citation type="submission" date="2019-12" db="EMBL/GenBank/DDBJ databases">
        <title>Novel species isolated from a subtropical stream in China.</title>
        <authorList>
            <person name="Lu H."/>
        </authorList>
    </citation>
    <scope>NUCLEOTIDE SEQUENCE [LARGE SCALE GENOMIC DNA]</scope>
    <source>
        <strain evidence="15 16">FT127W</strain>
    </source>
</reference>
<evidence type="ECO:0000256" key="1">
    <source>
        <dbReference type="ARBA" id="ARBA00000085"/>
    </source>
</evidence>
<dbReference type="EMBL" id="WWCU01000029">
    <property type="protein sequence ID" value="MYN09942.1"/>
    <property type="molecule type" value="Genomic_DNA"/>
</dbReference>
<comment type="subcellular location">
    <subcellularLocation>
        <location evidence="2">Membrane</location>
    </subcellularLocation>
</comment>
<dbReference type="InterPro" id="IPR036890">
    <property type="entry name" value="HATPase_C_sf"/>
</dbReference>
<evidence type="ECO:0000256" key="12">
    <source>
        <dbReference type="SAM" id="SignalP"/>
    </source>
</evidence>
<dbReference type="GO" id="GO:0005886">
    <property type="term" value="C:plasma membrane"/>
    <property type="evidence" value="ECO:0007669"/>
    <property type="project" value="TreeGrafter"/>
</dbReference>
<dbReference type="AlphaFoldDB" id="A0A7X4KP78"/>
<feature type="signal peptide" evidence="12">
    <location>
        <begin position="1"/>
        <end position="20"/>
    </location>
</feature>
<dbReference type="Gene3D" id="1.10.287.130">
    <property type="match status" value="1"/>
</dbReference>
<dbReference type="SUPFAM" id="SSF47384">
    <property type="entry name" value="Homodimeric domain of signal transducing histidine kinase"/>
    <property type="match status" value="1"/>
</dbReference>
<protein>
    <recommendedName>
        <fullName evidence="3">histidine kinase</fullName>
        <ecNumber evidence="3">2.7.13.3</ecNumber>
    </recommendedName>
</protein>
<accession>A0A7X4KP78</accession>
<dbReference type="CDD" id="cd00082">
    <property type="entry name" value="HisKA"/>
    <property type="match status" value="1"/>
</dbReference>
<gene>
    <name evidence="15" type="ORF">GTP77_21720</name>
</gene>
<comment type="catalytic activity">
    <reaction evidence="1">
        <text>ATP + protein L-histidine = ADP + protein N-phospho-L-histidine.</text>
        <dbReference type="EC" id="2.7.13.3"/>
    </reaction>
</comment>
<evidence type="ECO:0000256" key="4">
    <source>
        <dbReference type="ARBA" id="ARBA00022553"/>
    </source>
</evidence>
<evidence type="ECO:0000259" key="14">
    <source>
        <dbReference type="PROSITE" id="PS50885"/>
    </source>
</evidence>
<dbReference type="PANTHER" id="PTHR45436">
    <property type="entry name" value="SENSOR HISTIDINE KINASE YKOH"/>
    <property type="match status" value="1"/>
</dbReference>
<evidence type="ECO:0000313" key="16">
    <source>
        <dbReference type="Proteomes" id="UP000450676"/>
    </source>
</evidence>
<evidence type="ECO:0000259" key="13">
    <source>
        <dbReference type="PROSITE" id="PS50109"/>
    </source>
</evidence>
<evidence type="ECO:0000256" key="2">
    <source>
        <dbReference type="ARBA" id="ARBA00004370"/>
    </source>
</evidence>
<dbReference type="Gene3D" id="3.30.565.10">
    <property type="entry name" value="Histidine kinase-like ATPase, C-terminal domain"/>
    <property type="match status" value="1"/>
</dbReference>
<dbReference type="InterPro" id="IPR050428">
    <property type="entry name" value="TCS_sensor_his_kinase"/>
</dbReference>
<keyword evidence="12" id="KW-0732">Signal</keyword>
<feature type="domain" description="HAMP" evidence="14">
    <location>
        <begin position="67"/>
        <end position="119"/>
    </location>
</feature>
<dbReference type="Proteomes" id="UP000450676">
    <property type="component" value="Unassembled WGS sequence"/>
</dbReference>
<dbReference type="InterPro" id="IPR005467">
    <property type="entry name" value="His_kinase_dom"/>
</dbReference>
<dbReference type="PROSITE" id="PS50109">
    <property type="entry name" value="HIS_KIN"/>
    <property type="match status" value="1"/>
</dbReference>
<dbReference type="PRINTS" id="PR00344">
    <property type="entry name" value="BCTRLSENSOR"/>
</dbReference>
<dbReference type="InterPro" id="IPR004358">
    <property type="entry name" value="Sig_transdc_His_kin-like_C"/>
</dbReference>
<proteinExistence type="predicted"/>
<dbReference type="GO" id="GO:0000155">
    <property type="term" value="F:phosphorelay sensor kinase activity"/>
    <property type="evidence" value="ECO:0007669"/>
    <property type="project" value="InterPro"/>
</dbReference>
<dbReference type="InterPro" id="IPR003594">
    <property type="entry name" value="HATPase_dom"/>
</dbReference>
<dbReference type="PANTHER" id="PTHR45436:SF1">
    <property type="entry name" value="SENSOR PROTEIN QSEC"/>
    <property type="match status" value="1"/>
</dbReference>
<keyword evidence="8 11" id="KW-1133">Transmembrane helix</keyword>
<dbReference type="InterPro" id="IPR036097">
    <property type="entry name" value="HisK_dim/P_sf"/>
</dbReference>
<dbReference type="Pfam" id="PF00512">
    <property type="entry name" value="HisKA"/>
    <property type="match status" value="1"/>
</dbReference>
<evidence type="ECO:0000256" key="5">
    <source>
        <dbReference type="ARBA" id="ARBA00022679"/>
    </source>
</evidence>
<evidence type="ECO:0000256" key="3">
    <source>
        <dbReference type="ARBA" id="ARBA00012438"/>
    </source>
</evidence>
<evidence type="ECO:0000256" key="10">
    <source>
        <dbReference type="ARBA" id="ARBA00023136"/>
    </source>
</evidence>
<keyword evidence="10 11" id="KW-0472">Membrane</keyword>
<keyword evidence="16" id="KW-1185">Reference proteome</keyword>
<dbReference type="SMART" id="SM00388">
    <property type="entry name" value="HisKA"/>
    <property type="match status" value="1"/>
</dbReference>
<keyword evidence="5" id="KW-0808">Transferase</keyword>
<keyword evidence="7 15" id="KW-0418">Kinase</keyword>
<dbReference type="CDD" id="cd00075">
    <property type="entry name" value="HATPase"/>
    <property type="match status" value="1"/>
</dbReference>
<evidence type="ECO:0000256" key="11">
    <source>
        <dbReference type="SAM" id="Phobius"/>
    </source>
</evidence>
<evidence type="ECO:0000256" key="6">
    <source>
        <dbReference type="ARBA" id="ARBA00022692"/>
    </source>
</evidence>
<evidence type="ECO:0000313" key="15">
    <source>
        <dbReference type="EMBL" id="MYN09942.1"/>
    </source>
</evidence>
<name>A0A7X4KP78_9BURK</name>
<keyword evidence="6 11" id="KW-0812">Transmembrane</keyword>
<dbReference type="InterPro" id="IPR003661">
    <property type="entry name" value="HisK_dim/P_dom"/>
</dbReference>
<organism evidence="15 16">
    <name type="scientific">Pseudoduganella aquatica</name>
    <dbReference type="NCBI Taxonomy" id="2660641"/>
    <lineage>
        <taxon>Bacteria</taxon>
        <taxon>Pseudomonadati</taxon>
        <taxon>Pseudomonadota</taxon>
        <taxon>Betaproteobacteria</taxon>
        <taxon>Burkholderiales</taxon>
        <taxon>Oxalobacteraceae</taxon>
        <taxon>Telluria group</taxon>
        <taxon>Pseudoduganella</taxon>
    </lineage>
</organism>
<dbReference type="SMART" id="SM00387">
    <property type="entry name" value="HATPase_c"/>
    <property type="match status" value="1"/>
</dbReference>
<comment type="caution">
    <text evidence="15">The sequence shown here is derived from an EMBL/GenBank/DDBJ whole genome shotgun (WGS) entry which is preliminary data.</text>
</comment>
<dbReference type="SUPFAM" id="SSF55874">
    <property type="entry name" value="ATPase domain of HSP90 chaperone/DNA topoisomerase II/histidine kinase"/>
    <property type="match status" value="1"/>
</dbReference>
<sequence length="348" mass="37019">VRIAALRVSAGGAAAAPATAAPAPAYVGVARTLRQRTQVRQAIFRALVLLDSLFTLACVGLIWFSVTNGLRPLERMRAGLNARKGDQLSPIVQEGVPYELAPVVHAFNGLLARVSEGAQAQQEFLANVAHQLRTPLAGLQTQLEWLGHRHAEAETAHSIRLMLSSTERMIRQTNQLLALARAEPSHFEKTRLEPLALDALVAETVQHFVEQAARKSIDLGFELQPAPVLGDRFLLRDLVDNLIDNAIRYTPEHGTVTVRCMPGEAGGGALTGGTVLEVEDSGPGIAPALREAVFKRYVRLDDKVAGSGLGLAIVRDIAAAHGARIAIASATGGQAGQGALFSVRFPAA</sequence>
<feature type="chain" id="PRO_5031518732" description="histidine kinase" evidence="12">
    <location>
        <begin position="21"/>
        <end position="348"/>
    </location>
</feature>
<dbReference type="PROSITE" id="PS50885">
    <property type="entry name" value="HAMP"/>
    <property type="match status" value="1"/>
</dbReference>
<keyword evidence="4" id="KW-0597">Phosphoprotein</keyword>
<dbReference type="Pfam" id="PF02518">
    <property type="entry name" value="HATPase_c"/>
    <property type="match status" value="1"/>
</dbReference>
<feature type="domain" description="Histidine kinase" evidence="13">
    <location>
        <begin position="127"/>
        <end position="348"/>
    </location>
</feature>
<feature type="non-terminal residue" evidence="15">
    <location>
        <position position="1"/>
    </location>
</feature>
<feature type="transmembrane region" description="Helical" evidence="11">
    <location>
        <begin position="44"/>
        <end position="66"/>
    </location>
</feature>
<evidence type="ECO:0000256" key="8">
    <source>
        <dbReference type="ARBA" id="ARBA00022989"/>
    </source>
</evidence>
<dbReference type="RefSeq" id="WP_161074237.1">
    <property type="nucleotide sequence ID" value="NZ_WWCU01000029.1"/>
</dbReference>
<evidence type="ECO:0000256" key="9">
    <source>
        <dbReference type="ARBA" id="ARBA00023012"/>
    </source>
</evidence>
<dbReference type="InterPro" id="IPR003660">
    <property type="entry name" value="HAMP_dom"/>
</dbReference>